<organism evidence="1 2">
    <name type="scientific">Streptomyces kasugaensis</name>
    <dbReference type="NCBI Taxonomy" id="1946"/>
    <lineage>
        <taxon>Bacteria</taxon>
        <taxon>Bacillati</taxon>
        <taxon>Actinomycetota</taxon>
        <taxon>Actinomycetes</taxon>
        <taxon>Kitasatosporales</taxon>
        <taxon>Streptomycetaceae</taxon>
        <taxon>Streptomyces</taxon>
    </lineage>
</organism>
<name>A0A4Q9HQ91_STRKA</name>
<dbReference type="Proteomes" id="UP000292452">
    <property type="component" value="Unassembled WGS sequence"/>
</dbReference>
<reference evidence="1 2" key="1">
    <citation type="submission" date="2019-02" db="EMBL/GenBank/DDBJ databases">
        <title>Draft Genome Sequence of Streptomyces sp. AM-2504, identified by 16S rRNA comparative analysis as a Streptomyces Kasugaensis strain.</title>
        <authorList>
            <person name="Napolioni V."/>
            <person name="Giuliodori A.M."/>
            <person name="Spurio R."/>
            <person name="Fabbretti A."/>
        </authorList>
    </citation>
    <scope>NUCLEOTIDE SEQUENCE [LARGE SCALE GENOMIC DNA]</scope>
    <source>
        <strain evidence="1 2">AM-2504</strain>
    </source>
</reference>
<comment type="caution">
    <text evidence="1">The sequence shown here is derived from an EMBL/GenBank/DDBJ whole genome shotgun (WGS) entry which is preliminary data.</text>
</comment>
<dbReference type="EMBL" id="SIXH01000284">
    <property type="protein sequence ID" value="TBO56875.1"/>
    <property type="molecule type" value="Genomic_DNA"/>
</dbReference>
<dbReference type="AlphaFoldDB" id="A0A4Q9HQ91"/>
<sequence>MPDGGYYAKIPRPESIDAVRRSLDRHSAVREYKEITPQLYEISRIRKCAVTLFVTNVYTVGVADVQDVAEEHPSVTCILTVSAWNSYTERAKEYARSINIGLFRFYEWMGALNYDGDDFLGYVAPSDRDK</sequence>
<proteinExistence type="predicted"/>
<dbReference type="RefSeq" id="WP_131125012.1">
    <property type="nucleotide sequence ID" value="NZ_SIXH01000284.1"/>
</dbReference>
<accession>A0A4Q9HQ91</accession>
<protein>
    <submittedName>
        <fullName evidence="1">Uncharacterized protein</fullName>
    </submittedName>
</protein>
<keyword evidence="2" id="KW-1185">Reference proteome</keyword>
<evidence type="ECO:0000313" key="2">
    <source>
        <dbReference type="Proteomes" id="UP000292452"/>
    </source>
</evidence>
<gene>
    <name evidence="1" type="ORF">EYS09_25660</name>
</gene>
<evidence type="ECO:0000313" key="1">
    <source>
        <dbReference type="EMBL" id="TBO56875.1"/>
    </source>
</evidence>